<dbReference type="Gene3D" id="2.60.40.10">
    <property type="entry name" value="Immunoglobulins"/>
    <property type="match status" value="1"/>
</dbReference>
<evidence type="ECO:0000256" key="1">
    <source>
        <dbReference type="SAM" id="Phobius"/>
    </source>
</evidence>
<feature type="domain" description="Ig-like" evidence="3">
    <location>
        <begin position="41"/>
        <end position="125"/>
    </location>
</feature>
<keyword evidence="2" id="KW-0732">Signal</keyword>
<dbReference type="InterPro" id="IPR003599">
    <property type="entry name" value="Ig_sub"/>
</dbReference>
<evidence type="ECO:0000259" key="3">
    <source>
        <dbReference type="PROSITE" id="PS50835"/>
    </source>
</evidence>
<evidence type="ECO:0000313" key="5">
    <source>
        <dbReference type="Proteomes" id="UP001176940"/>
    </source>
</evidence>
<evidence type="ECO:0000313" key="4">
    <source>
        <dbReference type="EMBL" id="CAJ0940746.1"/>
    </source>
</evidence>
<proteinExistence type="predicted"/>
<sequence>MDRSHLSGCMILQFILTYCYSGVGSCAVEVEQNAFSEALLEQKTANVSCKYTASDCPGTKIVFWFRYLASTYEELDPGDGNRFKVENNDKISLLKIERIVPEDSGIYICGLVYPESSNATSKAAGQGTTLIIREKPDVAITPTNIALMVLCTLTLMYCIALFSYYSFKAKWRMWKCLQSKRGGTMKSNRTFKTRSIFQAIAAEYHKRHHRKSGKPNPVIEDEQIYQNTQDLD</sequence>
<dbReference type="InterPro" id="IPR007110">
    <property type="entry name" value="Ig-like_dom"/>
</dbReference>
<dbReference type="EMBL" id="CAUEEQ010018061">
    <property type="protein sequence ID" value="CAJ0940746.1"/>
    <property type="molecule type" value="Genomic_DNA"/>
</dbReference>
<accession>A0ABN9LKA4</accession>
<dbReference type="PROSITE" id="PS51257">
    <property type="entry name" value="PROKAR_LIPOPROTEIN"/>
    <property type="match status" value="1"/>
</dbReference>
<feature type="transmembrane region" description="Helical" evidence="1">
    <location>
        <begin position="145"/>
        <end position="165"/>
    </location>
</feature>
<dbReference type="InterPro" id="IPR013783">
    <property type="entry name" value="Ig-like_fold"/>
</dbReference>
<dbReference type="InterPro" id="IPR036179">
    <property type="entry name" value="Ig-like_dom_sf"/>
</dbReference>
<evidence type="ECO:0000256" key="2">
    <source>
        <dbReference type="SAM" id="SignalP"/>
    </source>
</evidence>
<protein>
    <recommendedName>
        <fullName evidence="3">Ig-like domain-containing protein</fullName>
    </recommendedName>
</protein>
<dbReference type="InterPro" id="IPR039089">
    <property type="entry name" value="IGSF6"/>
</dbReference>
<dbReference type="SMART" id="SM00409">
    <property type="entry name" value="IG"/>
    <property type="match status" value="1"/>
</dbReference>
<feature type="signal peptide" evidence="2">
    <location>
        <begin position="1"/>
        <end position="21"/>
    </location>
</feature>
<keyword evidence="1" id="KW-0812">Transmembrane</keyword>
<dbReference type="PANTHER" id="PTHR15297:SF2">
    <property type="entry name" value="IMMUNOGLOBULIN SUPERFAMILY MEMBER 6"/>
    <property type="match status" value="1"/>
</dbReference>
<name>A0ABN9LKA4_9NEOB</name>
<feature type="chain" id="PRO_5046692857" description="Ig-like domain-containing protein" evidence="2">
    <location>
        <begin position="22"/>
        <end position="232"/>
    </location>
</feature>
<comment type="caution">
    <text evidence="4">The sequence shown here is derived from an EMBL/GenBank/DDBJ whole genome shotgun (WGS) entry which is preliminary data.</text>
</comment>
<dbReference type="SUPFAM" id="SSF48726">
    <property type="entry name" value="Immunoglobulin"/>
    <property type="match status" value="1"/>
</dbReference>
<dbReference type="Proteomes" id="UP001176940">
    <property type="component" value="Unassembled WGS sequence"/>
</dbReference>
<organism evidence="4 5">
    <name type="scientific">Ranitomeya imitator</name>
    <name type="common">mimic poison frog</name>
    <dbReference type="NCBI Taxonomy" id="111125"/>
    <lineage>
        <taxon>Eukaryota</taxon>
        <taxon>Metazoa</taxon>
        <taxon>Chordata</taxon>
        <taxon>Craniata</taxon>
        <taxon>Vertebrata</taxon>
        <taxon>Euteleostomi</taxon>
        <taxon>Amphibia</taxon>
        <taxon>Batrachia</taxon>
        <taxon>Anura</taxon>
        <taxon>Neobatrachia</taxon>
        <taxon>Hyloidea</taxon>
        <taxon>Dendrobatidae</taxon>
        <taxon>Dendrobatinae</taxon>
        <taxon>Ranitomeya</taxon>
    </lineage>
</organism>
<keyword evidence="1" id="KW-0472">Membrane</keyword>
<reference evidence="4" key="1">
    <citation type="submission" date="2023-07" db="EMBL/GenBank/DDBJ databases">
        <authorList>
            <person name="Stuckert A."/>
        </authorList>
    </citation>
    <scope>NUCLEOTIDE SEQUENCE</scope>
</reference>
<dbReference type="PANTHER" id="PTHR15297">
    <property type="entry name" value="IMMUNOGLOBULIN SUPERFAMILY MEMBER 6"/>
    <property type="match status" value="1"/>
</dbReference>
<dbReference type="CDD" id="cd00099">
    <property type="entry name" value="IgV"/>
    <property type="match status" value="1"/>
</dbReference>
<keyword evidence="5" id="KW-1185">Reference proteome</keyword>
<dbReference type="PROSITE" id="PS50835">
    <property type="entry name" value="IG_LIKE"/>
    <property type="match status" value="1"/>
</dbReference>
<gene>
    <name evidence="4" type="ORF">RIMI_LOCUS8911723</name>
</gene>
<keyword evidence="1" id="KW-1133">Transmembrane helix</keyword>